<dbReference type="PROSITE" id="PS50943">
    <property type="entry name" value="HTH_CROC1"/>
    <property type="match status" value="1"/>
</dbReference>
<comment type="caution">
    <text evidence="3">The sequence shown here is derived from an EMBL/GenBank/DDBJ whole genome shotgun (WGS) entry which is preliminary data.</text>
</comment>
<proteinExistence type="predicted"/>
<evidence type="ECO:0000313" key="4">
    <source>
        <dbReference type="Proteomes" id="UP000628017"/>
    </source>
</evidence>
<name>A0A916QY79_9RHOB</name>
<dbReference type="EMBL" id="BMKA01000002">
    <property type="protein sequence ID" value="GGA14176.1"/>
    <property type="molecule type" value="Genomic_DNA"/>
</dbReference>
<accession>A0A916QY79</accession>
<evidence type="ECO:0000313" key="3">
    <source>
        <dbReference type="EMBL" id="GGA14176.1"/>
    </source>
</evidence>
<sequence>MTDTSTAPSETFESTAASFGGRLQAAREAKGLTVQGLSEKLGVQPESIEMWESEEDSPRSNRIQMLAGLLNVSIVWLINGESNGTSHIEDTFDRPVAINDALGEISQLKDTLSGALEKLEQLETRLQEADH</sequence>
<gene>
    <name evidence="3" type="ORF">GCM10011498_12820</name>
</gene>
<organism evidence="3 4">
    <name type="scientific">Neptunicoccus cionae</name>
    <dbReference type="NCBI Taxonomy" id="2035344"/>
    <lineage>
        <taxon>Bacteria</taxon>
        <taxon>Pseudomonadati</taxon>
        <taxon>Pseudomonadota</taxon>
        <taxon>Alphaproteobacteria</taxon>
        <taxon>Rhodobacterales</taxon>
        <taxon>Paracoccaceae</taxon>
        <taxon>Neptunicoccus</taxon>
    </lineage>
</organism>
<dbReference type="GO" id="GO:0003677">
    <property type="term" value="F:DNA binding"/>
    <property type="evidence" value="ECO:0007669"/>
    <property type="project" value="InterPro"/>
</dbReference>
<reference evidence="3" key="1">
    <citation type="journal article" date="2014" name="Int. J. Syst. Evol. Microbiol.">
        <title>Complete genome sequence of Corynebacterium casei LMG S-19264T (=DSM 44701T), isolated from a smear-ripened cheese.</title>
        <authorList>
            <consortium name="US DOE Joint Genome Institute (JGI-PGF)"/>
            <person name="Walter F."/>
            <person name="Albersmeier A."/>
            <person name="Kalinowski J."/>
            <person name="Ruckert C."/>
        </authorList>
    </citation>
    <scope>NUCLEOTIDE SEQUENCE</scope>
    <source>
        <strain evidence="3">CGMCC 1.15880</strain>
    </source>
</reference>
<keyword evidence="1" id="KW-0175">Coiled coil</keyword>
<dbReference type="Proteomes" id="UP000628017">
    <property type="component" value="Unassembled WGS sequence"/>
</dbReference>
<dbReference type="InterPro" id="IPR001387">
    <property type="entry name" value="Cro/C1-type_HTH"/>
</dbReference>
<dbReference type="InterPro" id="IPR010982">
    <property type="entry name" value="Lambda_DNA-bd_dom_sf"/>
</dbReference>
<keyword evidence="4" id="KW-1185">Reference proteome</keyword>
<dbReference type="CDD" id="cd00093">
    <property type="entry name" value="HTH_XRE"/>
    <property type="match status" value="1"/>
</dbReference>
<evidence type="ECO:0000259" key="2">
    <source>
        <dbReference type="PROSITE" id="PS50943"/>
    </source>
</evidence>
<dbReference type="Gene3D" id="1.10.260.40">
    <property type="entry name" value="lambda repressor-like DNA-binding domains"/>
    <property type="match status" value="1"/>
</dbReference>
<reference evidence="3" key="2">
    <citation type="submission" date="2020-09" db="EMBL/GenBank/DDBJ databases">
        <authorList>
            <person name="Sun Q."/>
            <person name="Zhou Y."/>
        </authorList>
    </citation>
    <scope>NUCLEOTIDE SEQUENCE</scope>
    <source>
        <strain evidence="3">CGMCC 1.15880</strain>
    </source>
</reference>
<dbReference type="SUPFAM" id="SSF47413">
    <property type="entry name" value="lambda repressor-like DNA-binding domains"/>
    <property type="match status" value="1"/>
</dbReference>
<feature type="domain" description="HTH cro/C1-type" evidence="2">
    <location>
        <begin position="23"/>
        <end position="77"/>
    </location>
</feature>
<dbReference type="SMART" id="SM00530">
    <property type="entry name" value="HTH_XRE"/>
    <property type="match status" value="1"/>
</dbReference>
<dbReference type="AlphaFoldDB" id="A0A916QY79"/>
<dbReference type="Pfam" id="PF01381">
    <property type="entry name" value="HTH_3"/>
    <property type="match status" value="1"/>
</dbReference>
<dbReference type="RefSeq" id="WP_188672239.1">
    <property type="nucleotide sequence ID" value="NZ_BMKA01000002.1"/>
</dbReference>
<protein>
    <recommendedName>
        <fullName evidence="2">HTH cro/C1-type domain-containing protein</fullName>
    </recommendedName>
</protein>
<evidence type="ECO:0000256" key="1">
    <source>
        <dbReference type="SAM" id="Coils"/>
    </source>
</evidence>
<feature type="coiled-coil region" evidence="1">
    <location>
        <begin position="98"/>
        <end position="129"/>
    </location>
</feature>